<evidence type="ECO:0000256" key="4">
    <source>
        <dbReference type="ARBA" id="ARBA00039318"/>
    </source>
</evidence>
<feature type="region of interest" description="Disordered" evidence="7">
    <location>
        <begin position="300"/>
        <end position="322"/>
    </location>
</feature>
<evidence type="ECO:0000256" key="1">
    <source>
        <dbReference type="ARBA" id="ARBA00005251"/>
    </source>
</evidence>
<dbReference type="SUPFAM" id="SSF54211">
    <property type="entry name" value="Ribosomal protein S5 domain 2-like"/>
    <property type="match status" value="1"/>
</dbReference>
<dbReference type="EMBL" id="MU858074">
    <property type="protein sequence ID" value="KAK4215905.1"/>
    <property type="molecule type" value="Genomic_DNA"/>
</dbReference>
<dbReference type="PANTHER" id="PTHR21569">
    <property type="entry name" value="RIBOSOMAL PROTEIN S9"/>
    <property type="match status" value="1"/>
</dbReference>
<dbReference type="GO" id="GO:0005763">
    <property type="term" value="C:mitochondrial small ribosomal subunit"/>
    <property type="evidence" value="ECO:0007669"/>
    <property type="project" value="TreeGrafter"/>
</dbReference>
<proteinExistence type="inferred from homology"/>
<accession>A0AAN7BCG8</accession>
<dbReference type="AlphaFoldDB" id="A0AAN7BCG8"/>
<dbReference type="Proteomes" id="UP001301769">
    <property type="component" value="Unassembled WGS sequence"/>
</dbReference>
<name>A0AAN7BCG8_9PEZI</name>
<comment type="similarity">
    <text evidence="1 6">Belongs to the universal ribosomal protein uS9 family.</text>
</comment>
<reference evidence="8" key="2">
    <citation type="submission" date="2023-05" db="EMBL/GenBank/DDBJ databases">
        <authorList>
            <consortium name="Lawrence Berkeley National Laboratory"/>
            <person name="Steindorff A."/>
            <person name="Hensen N."/>
            <person name="Bonometti L."/>
            <person name="Westerberg I."/>
            <person name="Brannstrom I.O."/>
            <person name="Guillou S."/>
            <person name="Cros-Aarteil S."/>
            <person name="Calhoun S."/>
            <person name="Haridas S."/>
            <person name="Kuo A."/>
            <person name="Mondo S."/>
            <person name="Pangilinan J."/>
            <person name="Riley R."/>
            <person name="Labutti K."/>
            <person name="Andreopoulos B."/>
            <person name="Lipzen A."/>
            <person name="Chen C."/>
            <person name="Yanf M."/>
            <person name="Daum C."/>
            <person name="Ng V."/>
            <person name="Clum A."/>
            <person name="Ohm R."/>
            <person name="Martin F."/>
            <person name="Silar P."/>
            <person name="Natvig D."/>
            <person name="Lalanne C."/>
            <person name="Gautier V."/>
            <person name="Ament-Velasquez S.L."/>
            <person name="Kruys A."/>
            <person name="Hutchinson M.I."/>
            <person name="Powell A.J."/>
            <person name="Barry K."/>
            <person name="Miller A.N."/>
            <person name="Grigoriev I.V."/>
            <person name="Debuchy R."/>
            <person name="Gladieux P."/>
            <person name="Thoren M.H."/>
            <person name="Johannesson H."/>
        </authorList>
    </citation>
    <scope>NUCLEOTIDE SEQUENCE</scope>
    <source>
        <strain evidence="8">PSN293</strain>
    </source>
</reference>
<dbReference type="PROSITE" id="PS00360">
    <property type="entry name" value="RIBOSOMAL_S9"/>
    <property type="match status" value="1"/>
</dbReference>
<keyword evidence="9" id="KW-1185">Reference proteome</keyword>
<dbReference type="GO" id="GO:0006412">
    <property type="term" value="P:translation"/>
    <property type="evidence" value="ECO:0007669"/>
    <property type="project" value="InterPro"/>
</dbReference>
<dbReference type="Pfam" id="PF00380">
    <property type="entry name" value="Ribosomal_S9"/>
    <property type="match status" value="1"/>
</dbReference>
<evidence type="ECO:0000256" key="7">
    <source>
        <dbReference type="SAM" id="MobiDB-lite"/>
    </source>
</evidence>
<dbReference type="InterPro" id="IPR023035">
    <property type="entry name" value="Ribosomal_uS9_bac/plastid"/>
</dbReference>
<sequence length="322" mass="35686">MMAALGQQITGALRGSCRRPGFRRGCQASLEQQFQTLRLDSGANQKRLMTTGDYSDYQRAAEEQINAAPPLDLNSLRLAKHARAIPVSPSYFSRQSQFNDSYIVLQKLAQSFKNLPRIPTSDVERVNWSSLENIRQVLGEPIRASDYAKCMKLVKDLHAIHPQLKVKSVVDALEFFKHHTQGFTNVAKPIPIDKFGRAVGVGKRKSSVARAWVVEGTGEIIVNGKTLAEAFGRVHDRESAIWALRATDRVDKYNVWAVVEGGGTTGQAEALTLAVAKGLMAHEPALKPALRRAGCVTRDPRKVERKKAGHVKARKSPTWVKR</sequence>
<keyword evidence="2 6" id="KW-0689">Ribosomal protein</keyword>
<evidence type="ECO:0000256" key="3">
    <source>
        <dbReference type="ARBA" id="ARBA00023274"/>
    </source>
</evidence>
<comment type="caution">
    <text evidence="8">The sequence shown here is derived from an EMBL/GenBank/DDBJ whole genome shotgun (WGS) entry which is preliminary data.</text>
</comment>
<evidence type="ECO:0000256" key="6">
    <source>
        <dbReference type="RuleBase" id="RU003815"/>
    </source>
</evidence>
<reference evidence="8" key="1">
    <citation type="journal article" date="2023" name="Mol. Phylogenet. Evol.">
        <title>Genome-scale phylogeny and comparative genomics of the fungal order Sordariales.</title>
        <authorList>
            <person name="Hensen N."/>
            <person name="Bonometti L."/>
            <person name="Westerberg I."/>
            <person name="Brannstrom I.O."/>
            <person name="Guillou S."/>
            <person name="Cros-Aarteil S."/>
            <person name="Calhoun S."/>
            <person name="Haridas S."/>
            <person name="Kuo A."/>
            <person name="Mondo S."/>
            <person name="Pangilinan J."/>
            <person name="Riley R."/>
            <person name="LaButti K."/>
            <person name="Andreopoulos B."/>
            <person name="Lipzen A."/>
            <person name="Chen C."/>
            <person name="Yan M."/>
            <person name="Daum C."/>
            <person name="Ng V."/>
            <person name="Clum A."/>
            <person name="Steindorff A."/>
            <person name="Ohm R.A."/>
            <person name="Martin F."/>
            <person name="Silar P."/>
            <person name="Natvig D.O."/>
            <person name="Lalanne C."/>
            <person name="Gautier V."/>
            <person name="Ament-Velasquez S.L."/>
            <person name="Kruys A."/>
            <person name="Hutchinson M.I."/>
            <person name="Powell A.J."/>
            <person name="Barry K."/>
            <person name="Miller A.N."/>
            <person name="Grigoriev I.V."/>
            <person name="Debuchy R."/>
            <person name="Gladieux P."/>
            <person name="Hiltunen Thoren M."/>
            <person name="Johannesson H."/>
        </authorList>
    </citation>
    <scope>NUCLEOTIDE SEQUENCE</scope>
    <source>
        <strain evidence="8">PSN293</strain>
    </source>
</reference>
<dbReference type="InterPro" id="IPR014721">
    <property type="entry name" value="Ribsml_uS5_D2-typ_fold_subgr"/>
</dbReference>
<evidence type="ECO:0000256" key="5">
    <source>
        <dbReference type="ARBA" id="ARBA00042623"/>
    </source>
</evidence>
<dbReference type="InterPro" id="IPR000754">
    <property type="entry name" value="Ribosomal_uS9"/>
</dbReference>
<dbReference type="GO" id="GO:0003723">
    <property type="term" value="F:RNA binding"/>
    <property type="evidence" value="ECO:0007669"/>
    <property type="project" value="TreeGrafter"/>
</dbReference>
<organism evidence="8 9">
    <name type="scientific">Rhypophila decipiens</name>
    <dbReference type="NCBI Taxonomy" id="261697"/>
    <lineage>
        <taxon>Eukaryota</taxon>
        <taxon>Fungi</taxon>
        <taxon>Dikarya</taxon>
        <taxon>Ascomycota</taxon>
        <taxon>Pezizomycotina</taxon>
        <taxon>Sordariomycetes</taxon>
        <taxon>Sordariomycetidae</taxon>
        <taxon>Sordariales</taxon>
        <taxon>Naviculisporaceae</taxon>
        <taxon>Rhypophila</taxon>
    </lineage>
</organism>
<dbReference type="InterPro" id="IPR020568">
    <property type="entry name" value="Ribosomal_Su5_D2-typ_SF"/>
</dbReference>
<evidence type="ECO:0000256" key="2">
    <source>
        <dbReference type="ARBA" id="ARBA00022980"/>
    </source>
</evidence>
<evidence type="ECO:0000313" key="9">
    <source>
        <dbReference type="Proteomes" id="UP001301769"/>
    </source>
</evidence>
<evidence type="ECO:0000313" key="8">
    <source>
        <dbReference type="EMBL" id="KAK4215905.1"/>
    </source>
</evidence>
<dbReference type="GO" id="GO:0003735">
    <property type="term" value="F:structural constituent of ribosome"/>
    <property type="evidence" value="ECO:0007669"/>
    <property type="project" value="InterPro"/>
</dbReference>
<keyword evidence="3 6" id="KW-0687">Ribonucleoprotein</keyword>
<dbReference type="NCBIfam" id="NF001099">
    <property type="entry name" value="PRK00132.1"/>
    <property type="match status" value="1"/>
</dbReference>
<gene>
    <name evidence="8" type="ORF">QBC37DRAFT_439173</name>
</gene>
<dbReference type="FunFam" id="3.30.230.10:FF:000001">
    <property type="entry name" value="30S ribosomal protein S9"/>
    <property type="match status" value="1"/>
</dbReference>
<dbReference type="Gene3D" id="3.30.230.10">
    <property type="match status" value="1"/>
</dbReference>
<dbReference type="InterPro" id="IPR020574">
    <property type="entry name" value="Ribosomal_uS9_CS"/>
</dbReference>
<protein>
    <recommendedName>
        <fullName evidence="4">Small ribosomal subunit protein uS9m</fullName>
    </recommendedName>
    <alternativeName>
        <fullName evidence="5">37S ribosomal protein S9, mitochondrial</fullName>
    </alternativeName>
</protein>
<feature type="compositionally biased region" description="Basic residues" evidence="7">
    <location>
        <begin position="303"/>
        <end position="322"/>
    </location>
</feature>
<dbReference type="PANTHER" id="PTHR21569:SF1">
    <property type="entry name" value="SMALL RIBOSOMAL SUBUNIT PROTEIN US9M"/>
    <property type="match status" value="1"/>
</dbReference>